<dbReference type="Pfam" id="PF22685">
    <property type="entry name" value="Gal80p_C-like"/>
    <property type="match status" value="1"/>
</dbReference>
<evidence type="ECO:0000313" key="5">
    <source>
        <dbReference type="Proteomes" id="UP000292340"/>
    </source>
</evidence>
<protein>
    <submittedName>
        <fullName evidence="3">Uncharacterized protein</fullName>
    </submittedName>
</protein>
<dbReference type="InterPro" id="IPR000683">
    <property type="entry name" value="Gfo/Idh/MocA-like_OxRdtase_N"/>
</dbReference>
<gene>
    <name evidence="3" type="ORF">AA0115_g4574</name>
    <name evidence="4" type="ORF">AA0119_g4811</name>
</gene>
<dbReference type="InterPro" id="IPR036291">
    <property type="entry name" value="NAD(P)-bd_dom_sf"/>
</dbReference>
<dbReference type="Gene3D" id="3.30.360.10">
    <property type="entry name" value="Dihydrodipicolinate Reductase, domain 2"/>
    <property type="match status" value="1"/>
</dbReference>
<dbReference type="PANTHER" id="PTHR43708:SF1">
    <property type="entry name" value="GALACTOSE_LACTOSE METABOLISM REGULATORY PROTEIN GAL80"/>
    <property type="match status" value="1"/>
</dbReference>
<reference evidence="3" key="1">
    <citation type="submission" date="2017-10" db="EMBL/GenBank/DDBJ databases">
        <authorList>
            <person name="Armitage A.D."/>
            <person name="Barbara D.J."/>
            <person name="Woodhall J.W."/>
            <person name="Sreenivasaprasad S."/>
            <person name="Lane C.R."/>
            <person name="Clarkson J.P."/>
            <person name="Harrison R.J."/>
        </authorList>
    </citation>
    <scope>NUCLEOTIDE SEQUENCE</scope>
    <source>
        <strain evidence="3">FERA 1164</strain>
        <strain evidence="4">FERA 635</strain>
    </source>
</reference>
<dbReference type="OrthoDB" id="64915at2759"/>
<comment type="caution">
    <text evidence="3">The sequence shown here is derived from an EMBL/GenBank/DDBJ whole genome shotgun (WGS) entry which is preliminary data.</text>
</comment>
<evidence type="ECO:0000313" key="3">
    <source>
        <dbReference type="EMBL" id="RYN30931.1"/>
    </source>
</evidence>
<dbReference type="AlphaFoldDB" id="A0A4Q4PIA4"/>
<dbReference type="EMBL" id="PDXB01000009">
    <property type="protein sequence ID" value="RYN30931.1"/>
    <property type="molecule type" value="Genomic_DNA"/>
</dbReference>
<name>A0A4Q4PIA4_9PLEO</name>
<feature type="domain" description="Gfo/Idh/MocA-like oxidoreductase N-terminal" evidence="1">
    <location>
        <begin position="23"/>
        <end position="137"/>
    </location>
</feature>
<dbReference type="SUPFAM" id="SSF55347">
    <property type="entry name" value="Glyceraldehyde-3-phosphate dehydrogenase-like, C-terminal domain"/>
    <property type="match status" value="1"/>
</dbReference>
<dbReference type="Proteomes" id="UP000292340">
    <property type="component" value="Unassembled WGS sequence"/>
</dbReference>
<dbReference type="SUPFAM" id="SSF51735">
    <property type="entry name" value="NAD(P)-binding Rossmann-fold domains"/>
    <property type="match status" value="1"/>
</dbReference>
<organism evidence="3 5">
    <name type="scientific">Alternaria tenuissima</name>
    <dbReference type="NCBI Taxonomy" id="119927"/>
    <lineage>
        <taxon>Eukaryota</taxon>
        <taxon>Fungi</taxon>
        <taxon>Dikarya</taxon>
        <taxon>Ascomycota</taxon>
        <taxon>Pezizomycotina</taxon>
        <taxon>Dothideomycetes</taxon>
        <taxon>Pleosporomycetidae</taxon>
        <taxon>Pleosporales</taxon>
        <taxon>Pleosporineae</taxon>
        <taxon>Pleosporaceae</taxon>
        <taxon>Alternaria</taxon>
        <taxon>Alternaria sect. Alternaria</taxon>
        <taxon>Alternaria alternata complex</taxon>
    </lineage>
</organism>
<evidence type="ECO:0000259" key="1">
    <source>
        <dbReference type="Pfam" id="PF01408"/>
    </source>
</evidence>
<dbReference type="PANTHER" id="PTHR43708">
    <property type="entry name" value="CONSERVED EXPRESSED OXIDOREDUCTASE (EUROFUNG)"/>
    <property type="match status" value="1"/>
</dbReference>
<dbReference type="Gene3D" id="3.40.50.720">
    <property type="entry name" value="NAD(P)-binding Rossmann-like Domain"/>
    <property type="match status" value="1"/>
</dbReference>
<dbReference type="EMBL" id="PDXF01000013">
    <property type="protein sequence ID" value="RYO03308.1"/>
    <property type="molecule type" value="Genomic_DNA"/>
</dbReference>
<proteinExistence type="predicted"/>
<evidence type="ECO:0000259" key="2">
    <source>
        <dbReference type="Pfam" id="PF22685"/>
    </source>
</evidence>
<evidence type="ECO:0000313" key="4">
    <source>
        <dbReference type="EMBL" id="RYO03308.1"/>
    </source>
</evidence>
<reference evidence="3 6" key="2">
    <citation type="journal article" date="2019" name="bioRxiv">
        <title>Genomics, evolutionary history and diagnostics of the Alternaria alternata species group including apple and Asian pear pathotypes.</title>
        <authorList>
            <person name="Armitage A.D."/>
            <person name="Cockerton H.M."/>
            <person name="Sreenivasaprasad S."/>
            <person name="Woodhall J.W."/>
            <person name="Lane C.R."/>
            <person name="Harrison R.J."/>
            <person name="Clarkson J.P."/>
        </authorList>
    </citation>
    <scope>NUCLEOTIDE SEQUENCE</scope>
    <source>
        <strain evidence="3">FERA 1164</strain>
        <strain evidence="6">FERA 635</strain>
    </source>
</reference>
<dbReference type="Pfam" id="PF01408">
    <property type="entry name" value="GFO_IDH_MocA"/>
    <property type="match status" value="1"/>
</dbReference>
<dbReference type="GO" id="GO:0000166">
    <property type="term" value="F:nucleotide binding"/>
    <property type="evidence" value="ECO:0007669"/>
    <property type="project" value="InterPro"/>
</dbReference>
<evidence type="ECO:0000313" key="6">
    <source>
        <dbReference type="Proteomes" id="UP000293195"/>
    </source>
</evidence>
<dbReference type="InterPro" id="IPR051317">
    <property type="entry name" value="Gfo/Idh/MocA_oxidoreduct"/>
</dbReference>
<keyword evidence="6" id="KW-1185">Reference proteome</keyword>
<dbReference type="Proteomes" id="UP000293195">
    <property type="component" value="Unassembled WGS sequence"/>
</dbReference>
<sequence>MAPIKVGIIGLSSLTTHVPATAGDGWAASAHLPYLLASPLYQIVALCNSSVASALKAVERYNLPSNTKTYGDPQDLANDPDVQLVVCCVRVDKHYKLMMPALKAGKDAFVEWPLASNLEEAQEMLATAVESGSRTIIGLQSRYSSVAQKVKQLMAENAIGKLLSSSLSYEVETFGDTDLPGVDYMSKKAAGANMFTIMFGHCADAVFSVLGAPHDISATLSIQWPVVRFLTSDGSFDRMIERETPDHVMLQSTLKDGGAPVSISVRGGKPFKDAPALTWRILGTEGEIHITSMALISFELGNKLELYRYQEDVVKTIDLQIPEFLDSLPPTAINIGALYEAFAAGRDAVGFKDAVLLHRLITKMEKSTEDKTHEVLVA</sequence>
<accession>A0A4Q4PIA4</accession>
<dbReference type="InterPro" id="IPR055080">
    <property type="entry name" value="Gal80p-like_C"/>
</dbReference>
<feature type="domain" description="Gal80p-like C-terminal" evidence="2">
    <location>
        <begin position="148"/>
        <end position="292"/>
    </location>
</feature>